<evidence type="ECO:0008006" key="3">
    <source>
        <dbReference type="Google" id="ProtNLM"/>
    </source>
</evidence>
<dbReference type="RefSeq" id="WP_111167143.1">
    <property type="nucleotide sequence ID" value="NZ_POUA01000066.1"/>
</dbReference>
<keyword evidence="2" id="KW-1185">Reference proteome</keyword>
<evidence type="ECO:0000313" key="2">
    <source>
        <dbReference type="Proteomes" id="UP000248544"/>
    </source>
</evidence>
<name>A0A2W2H4K9_9ACTN</name>
<proteinExistence type="predicted"/>
<gene>
    <name evidence="1" type="ORF">C1I98_11420</name>
</gene>
<dbReference type="EMBL" id="POUA01000066">
    <property type="protein sequence ID" value="PZG49789.1"/>
    <property type="molecule type" value="Genomic_DNA"/>
</dbReference>
<organism evidence="1 2">
    <name type="scientific">Spongiactinospora gelatinilytica</name>
    <dbReference type="NCBI Taxonomy" id="2666298"/>
    <lineage>
        <taxon>Bacteria</taxon>
        <taxon>Bacillati</taxon>
        <taxon>Actinomycetota</taxon>
        <taxon>Actinomycetes</taxon>
        <taxon>Streptosporangiales</taxon>
        <taxon>Streptosporangiaceae</taxon>
        <taxon>Spongiactinospora</taxon>
    </lineage>
</organism>
<evidence type="ECO:0000313" key="1">
    <source>
        <dbReference type="EMBL" id="PZG49789.1"/>
    </source>
</evidence>
<dbReference type="AlphaFoldDB" id="A0A2W2H4K9"/>
<comment type="caution">
    <text evidence="1">The sequence shown here is derived from an EMBL/GenBank/DDBJ whole genome shotgun (WGS) entry which is preliminary data.</text>
</comment>
<sequence length="136" mass="14718">MCPITACAPLRPESLEIVPGIDARSPDVGFGGWKCGWRSTTSDTWVDLRFDRDQPPSAGDDGTPARFNDYPAFVEAEGDGEETCLVQVVYRSYTDDRGRIAVEKVRLAVGGSRPTDRLCQMARGLAGPATARLRAG</sequence>
<reference evidence="1 2" key="1">
    <citation type="submission" date="2018-01" db="EMBL/GenBank/DDBJ databases">
        <title>Draft genome sequence of Sphaerisporangium sp. 7K107.</title>
        <authorList>
            <person name="Sahin N."/>
            <person name="Saygin H."/>
            <person name="Ay H."/>
        </authorList>
    </citation>
    <scope>NUCLEOTIDE SEQUENCE [LARGE SCALE GENOMIC DNA]</scope>
    <source>
        <strain evidence="1 2">7K107</strain>
    </source>
</reference>
<accession>A0A2W2H4K9</accession>
<dbReference type="Proteomes" id="UP000248544">
    <property type="component" value="Unassembled WGS sequence"/>
</dbReference>
<protein>
    <recommendedName>
        <fullName evidence="3">DUF3558 domain-containing protein</fullName>
    </recommendedName>
</protein>